<evidence type="ECO:0000256" key="3">
    <source>
        <dbReference type="ARBA" id="ARBA00022942"/>
    </source>
</evidence>
<feature type="compositionally biased region" description="Low complexity" evidence="4">
    <location>
        <begin position="412"/>
        <end position="421"/>
    </location>
</feature>
<name>A0A9Q0RNF7_BLOTA</name>
<evidence type="ECO:0000256" key="2">
    <source>
        <dbReference type="ARBA" id="ARBA00014934"/>
    </source>
</evidence>
<dbReference type="GO" id="GO:0031593">
    <property type="term" value="F:polyubiquitin modification-dependent protein binding"/>
    <property type="evidence" value="ECO:0007669"/>
    <property type="project" value="TreeGrafter"/>
</dbReference>
<feature type="region of interest" description="Disordered" evidence="4">
    <location>
        <begin position="395"/>
        <end position="453"/>
    </location>
</feature>
<organism evidence="6 7">
    <name type="scientific">Blomia tropicalis</name>
    <name type="common">Mite</name>
    <dbReference type="NCBI Taxonomy" id="40697"/>
    <lineage>
        <taxon>Eukaryota</taxon>
        <taxon>Metazoa</taxon>
        <taxon>Ecdysozoa</taxon>
        <taxon>Arthropoda</taxon>
        <taxon>Chelicerata</taxon>
        <taxon>Arachnida</taxon>
        <taxon>Acari</taxon>
        <taxon>Acariformes</taxon>
        <taxon>Sarcoptiformes</taxon>
        <taxon>Astigmata</taxon>
        <taxon>Glycyphagoidea</taxon>
        <taxon>Echimyopodidae</taxon>
        <taxon>Blomia</taxon>
    </lineage>
</organism>
<dbReference type="FunFam" id="3.40.50.410:FF:000005">
    <property type="entry name" value="26S proteasome non-ATPase regulatory subunit 4"/>
    <property type="match status" value="1"/>
</dbReference>
<dbReference type="GO" id="GO:0005634">
    <property type="term" value="C:nucleus"/>
    <property type="evidence" value="ECO:0007669"/>
    <property type="project" value="TreeGrafter"/>
</dbReference>
<evidence type="ECO:0000313" key="6">
    <source>
        <dbReference type="EMBL" id="KAJ6219611.1"/>
    </source>
</evidence>
<dbReference type="PANTHER" id="PTHR10223:SF0">
    <property type="entry name" value="26S PROTEASOME NON-ATPASE REGULATORY SUBUNIT 4"/>
    <property type="match status" value="1"/>
</dbReference>
<dbReference type="Proteomes" id="UP001142055">
    <property type="component" value="Chromosome 2"/>
</dbReference>
<dbReference type="OrthoDB" id="1731724at2759"/>
<comment type="caution">
    <text evidence="6">The sequence shown here is derived from an EMBL/GenBank/DDBJ whole genome shotgun (WGS) entry which is preliminary data.</text>
</comment>
<keyword evidence="7" id="KW-1185">Reference proteome</keyword>
<evidence type="ECO:0000256" key="1">
    <source>
        <dbReference type="ARBA" id="ARBA00005574"/>
    </source>
</evidence>
<proteinExistence type="inferred from homology"/>
<dbReference type="SMART" id="SM00726">
    <property type="entry name" value="UIM"/>
    <property type="match status" value="1"/>
</dbReference>
<dbReference type="EMBL" id="JAPWDV010000002">
    <property type="protein sequence ID" value="KAJ6219611.1"/>
    <property type="molecule type" value="Genomic_DNA"/>
</dbReference>
<dbReference type="Pfam" id="PF13519">
    <property type="entry name" value="VWA_2"/>
    <property type="match status" value="1"/>
</dbReference>
<dbReference type="InterPro" id="IPR036465">
    <property type="entry name" value="vWFA_dom_sf"/>
</dbReference>
<feature type="domain" description="VWFA" evidence="5">
    <location>
        <begin position="5"/>
        <end position="115"/>
    </location>
</feature>
<dbReference type="InterPro" id="IPR003903">
    <property type="entry name" value="UIM_dom"/>
</dbReference>
<evidence type="ECO:0000256" key="4">
    <source>
        <dbReference type="SAM" id="MobiDB-lite"/>
    </source>
</evidence>
<feature type="region of interest" description="Disordered" evidence="4">
    <location>
        <begin position="495"/>
        <end position="523"/>
    </location>
</feature>
<reference evidence="6" key="1">
    <citation type="submission" date="2022-12" db="EMBL/GenBank/DDBJ databases">
        <title>Genome assemblies of Blomia tropicalis.</title>
        <authorList>
            <person name="Cui Y."/>
        </authorList>
    </citation>
    <scope>NUCLEOTIDE SEQUENCE</scope>
    <source>
        <tissue evidence="6">Adult mites</tissue>
    </source>
</reference>
<dbReference type="PANTHER" id="PTHR10223">
    <property type="entry name" value="26S PROTEASOME NON-ATPASE REGULATORY SUBUNIT 4"/>
    <property type="match status" value="1"/>
</dbReference>
<dbReference type="Gene3D" id="6.10.140.100">
    <property type="match status" value="1"/>
</dbReference>
<dbReference type="InterPro" id="IPR027040">
    <property type="entry name" value="PSMD4"/>
</dbReference>
<protein>
    <recommendedName>
        <fullName evidence="2">26S proteasome non-ATPase regulatory subunit 4</fullName>
    </recommendedName>
</protein>
<gene>
    <name evidence="6" type="ORF">RDWZM_005423</name>
</gene>
<dbReference type="InterPro" id="IPR002035">
    <property type="entry name" value="VWF_A"/>
</dbReference>
<dbReference type="GO" id="GO:0043161">
    <property type="term" value="P:proteasome-mediated ubiquitin-dependent protein catabolic process"/>
    <property type="evidence" value="ECO:0007669"/>
    <property type="project" value="TreeGrafter"/>
</dbReference>
<comment type="similarity">
    <text evidence="1">Belongs to the proteasome subunit S5A family.</text>
</comment>
<dbReference type="PROSITE" id="PS50330">
    <property type="entry name" value="UIM"/>
    <property type="match status" value="1"/>
</dbReference>
<evidence type="ECO:0000259" key="5">
    <source>
        <dbReference type="Pfam" id="PF13519"/>
    </source>
</evidence>
<dbReference type="GO" id="GO:0005829">
    <property type="term" value="C:cytosol"/>
    <property type="evidence" value="ECO:0007669"/>
    <property type="project" value="TreeGrafter"/>
</dbReference>
<sequence length="544" mass="60632">MPQSIVICIDNSEYSRDGDFIPNRLLAQQEAINDFMLHKLQSNPENDIGLMSIGGTRPNVVVPLCREQMTLQKKLFALQCTGSVDPYTALRIGALMLKNRQEKHHSKRVVLFFGSQLNATKTANSSKRLTTLGQNFRKTNISLDLIIFGSQDEIKFGTEFFEPLKKILGDNCQLSTAISGTSLSSLLLPIDTVQHTSNAVILPQNGEDDPELAYAIQLSLQDYQQQKQSNDLSTHKNAKDENSKLVPLESKISKERIEQKSNIDVQPKQMDLTCKQNEAKVQKTNSKNELNKVIVKKEILSNNKFDGISKSKIGNSSIENSSSQISVYKSALSNCGNSKERIPSSFSSKSSISNRIGKSKLNLFEEELLEKLLSSKYFKHLKSTWLKQRRLNTKKVRLSQTESPSSKRTENSSSSGKLQSSIIRQPPRMANSRLSIGSSRVKVYEPSSKESKRYGGKIKDMLTTKANLVEKLSSNKVNGEKTISKQVSEIKSIEKSESNLPSVKVPTKEPDSGTPLALSKIGLNKEEQTNKIVSSLETKSDEKK</sequence>
<dbReference type="Gene3D" id="3.40.50.410">
    <property type="entry name" value="von Willebrand factor, type A domain"/>
    <property type="match status" value="1"/>
</dbReference>
<dbReference type="AlphaFoldDB" id="A0A9Q0RNF7"/>
<dbReference type="SUPFAM" id="SSF53300">
    <property type="entry name" value="vWA-like"/>
    <property type="match status" value="1"/>
</dbReference>
<accession>A0A9Q0RNF7</accession>
<evidence type="ECO:0000313" key="7">
    <source>
        <dbReference type="Proteomes" id="UP001142055"/>
    </source>
</evidence>
<keyword evidence="3" id="KW-0647">Proteasome</keyword>
<dbReference type="GO" id="GO:0008540">
    <property type="term" value="C:proteasome regulatory particle, base subcomplex"/>
    <property type="evidence" value="ECO:0007669"/>
    <property type="project" value="TreeGrafter"/>
</dbReference>